<evidence type="ECO:0000256" key="6">
    <source>
        <dbReference type="ARBA" id="ARBA00023136"/>
    </source>
</evidence>
<feature type="region of interest" description="Disordered" evidence="9">
    <location>
        <begin position="370"/>
        <end position="390"/>
    </location>
</feature>
<feature type="compositionally biased region" description="Low complexity" evidence="9">
    <location>
        <begin position="635"/>
        <end position="649"/>
    </location>
</feature>
<evidence type="ECO:0000256" key="7">
    <source>
        <dbReference type="PROSITE-ProRule" id="PRU00023"/>
    </source>
</evidence>
<dbReference type="HOGENOM" id="CLU_010493_0_0_1"/>
<evidence type="ECO:0000256" key="2">
    <source>
        <dbReference type="ARBA" id="ARBA00022692"/>
    </source>
</evidence>
<feature type="transmembrane region" description="Helical" evidence="8">
    <location>
        <begin position="561"/>
        <end position="584"/>
    </location>
</feature>
<keyword evidence="8" id="KW-0012">Acyltransferase</keyword>
<dbReference type="InterPro" id="IPR002110">
    <property type="entry name" value="Ankyrin_rpt"/>
</dbReference>
<protein>
    <recommendedName>
        <fullName evidence="8">Palmitoyltransferase</fullName>
        <ecNumber evidence="8">2.3.1.225</ecNumber>
    </recommendedName>
</protein>
<dbReference type="KEGG" id="tet:TTHERM_00718020"/>
<dbReference type="Pfam" id="PF01529">
    <property type="entry name" value="DHHC"/>
    <property type="match status" value="1"/>
</dbReference>
<dbReference type="PROSITE" id="PS50088">
    <property type="entry name" value="ANK_REPEAT"/>
    <property type="match status" value="2"/>
</dbReference>
<accession>Q23E77</accession>
<evidence type="ECO:0000256" key="5">
    <source>
        <dbReference type="ARBA" id="ARBA00023043"/>
    </source>
</evidence>
<feature type="repeat" description="ANK" evidence="7">
    <location>
        <begin position="125"/>
        <end position="157"/>
    </location>
</feature>
<keyword evidence="3" id="KW-0677">Repeat</keyword>
<dbReference type="STRING" id="312017.Q23E77"/>
<evidence type="ECO:0000256" key="9">
    <source>
        <dbReference type="SAM" id="MobiDB-lite"/>
    </source>
</evidence>
<comment type="domain">
    <text evidence="8">The DHHC domain is required for palmitoyltransferase activity.</text>
</comment>
<feature type="transmembrane region" description="Helical" evidence="8">
    <location>
        <begin position="503"/>
        <end position="526"/>
    </location>
</feature>
<comment type="similarity">
    <text evidence="8">Belongs to the DHHC palmitoyltransferase family.</text>
</comment>
<dbReference type="GO" id="GO:0016020">
    <property type="term" value="C:membrane"/>
    <property type="evidence" value="ECO:0007669"/>
    <property type="project" value="UniProtKB-SubCell"/>
</dbReference>
<feature type="transmembrane region" description="Helical" evidence="8">
    <location>
        <begin position="304"/>
        <end position="323"/>
    </location>
</feature>
<evidence type="ECO:0000256" key="3">
    <source>
        <dbReference type="ARBA" id="ARBA00022737"/>
    </source>
</evidence>
<feature type="compositionally biased region" description="Polar residues" evidence="9">
    <location>
        <begin position="618"/>
        <end position="633"/>
    </location>
</feature>
<feature type="domain" description="Palmitoyltransferase DHHC" evidence="10">
    <location>
        <begin position="456"/>
        <end position="600"/>
    </location>
</feature>
<dbReference type="PRINTS" id="PR01415">
    <property type="entry name" value="ANKYRIN"/>
</dbReference>
<evidence type="ECO:0000256" key="8">
    <source>
        <dbReference type="RuleBase" id="RU079119"/>
    </source>
</evidence>
<organism evidence="11 12">
    <name type="scientific">Tetrahymena thermophila (strain SB210)</name>
    <dbReference type="NCBI Taxonomy" id="312017"/>
    <lineage>
        <taxon>Eukaryota</taxon>
        <taxon>Sar</taxon>
        <taxon>Alveolata</taxon>
        <taxon>Ciliophora</taxon>
        <taxon>Intramacronucleata</taxon>
        <taxon>Oligohymenophorea</taxon>
        <taxon>Hymenostomatida</taxon>
        <taxon>Tetrahymenina</taxon>
        <taxon>Tetrahymenidae</taxon>
        <taxon>Tetrahymena</taxon>
    </lineage>
</organism>
<keyword evidence="12" id="KW-1185">Reference proteome</keyword>
<name>Q23E77_TETTS</name>
<comment type="catalytic activity">
    <reaction evidence="8">
        <text>L-cysteinyl-[protein] + hexadecanoyl-CoA = S-hexadecanoyl-L-cysteinyl-[protein] + CoA</text>
        <dbReference type="Rhea" id="RHEA:36683"/>
        <dbReference type="Rhea" id="RHEA-COMP:10131"/>
        <dbReference type="Rhea" id="RHEA-COMP:11032"/>
        <dbReference type="ChEBI" id="CHEBI:29950"/>
        <dbReference type="ChEBI" id="CHEBI:57287"/>
        <dbReference type="ChEBI" id="CHEBI:57379"/>
        <dbReference type="ChEBI" id="CHEBI:74151"/>
        <dbReference type="EC" id="2.3.1.225"/>
    </reaction>
</comment>
<proteinExistence type="inferred from homology"/>
<evidence type="ECO:0000259" key="10">
    <source>
        <dbReference type="Pfam" id="PF01529"/>
    </source>
</evidence>
<gene>
    <name evidence="11" type="ORF">TTHERM_00718020</name>
</gene>
<keyword evidence="6 8" id="KW-0472">Membrane</keyword>
<evidence type="ECO:0000256" key="4">
    <source>
        <dbReference type="ARBA" id="ARBA00022989"/>
    </source>
</evidence>
<dbReference type="GeneID" id="7844247"/>
<keyword evidence="2 8" id="KW-0812">Transmembrane</keyword>
<dbReference type="PROSITE" id="PS50216">
    <property type="entry name" value="DHHC"/>
    <property type="match status" value="1"/>
</dbReference>
<evidence type="ECO:0000313" key="11">
    <source>
        <dbReference type="EMBL" id="EAR94876.1"/>
    </source>
</evidence>
<dbReference type="OMA" id="ISKICVQ"/>
<dbReference type="RefSeq" id="XP_001015121.1">
    <property type="nucleotide sequence ID" value="XM_001015121.1"/>
</dbReference>
<keyword evidence="8" id="KW-0808">Transferase</keyword>
<dbReference type="SMART" id="SM00248">
    <property type="entry name" value="ANK"/>
    <property type="match status" value="5"/>
</dbReference>
<dbReference type="PROSITE" id="PS50297">
    <property type="entry name" value="ANK_REP_REGION"/>
    <property type="match status" value="2"/>
</dbReference>
<comment type="subcellular location">
    <subcellularLocation>
        <location evidence="1">Membrane</location>
        <topology evidence="1">Multi-pass membrane protein</topology>
    </subcellularLocation>
</comment>
<dbReference type="InterPro" id="IPR036770">
    <property type="entry name" value="Ankyrin_rpt-contain_sf"/>
</dbReference>
<keyword evidence="4 8" id="KW-1133">Transmembrane helix</keyword>
<keyword evidence="5 7" id="KW-0040">ANK repeat</keyword>
<dbReference type="EMBL" id="GG662649">
    <property type="protein sequence ID" value="EAR94876.1"/>
    <property type="molecule type" value="Genomic_DNA"/>
</dbReference>
<feature type="repeat" description="ANK" evidence="7">
    <location>
        <begin position="225"/>
        <end position="257"/>
    </location>
</feature>
<dbReference type="SUPFAM" id="SSF48403">
    <property type="entry name" value="Ankyrin repeat"/>
    <property type="match status" value="1"/>
</dbReference>
<dbReference type="PANTHER" id="PTHR24161">
    <property type="entry name" value="ANK_REP_REGION DOMAIN-CONTAINING PROTEIN-RELATED"/>
    <property type="match status" value="1"/>
</dbReference>
<dbReference type="AlphaFoldDB" id="Q23E77"/>
<dbReference type="Proteomes" id="UP000009168">
    <property type="component" value="Unassembled WGS sequence"/>
</dbReference>
<feature type="transmembrane region" description="Helical" evidence="8">
    <location>
        <begin position="335"/>
        <end position="352"/>
    </location>
</feature>
<reference evidence="12" key="1">
    <citation type="journal article" date="2006" name="PLoS Biol.">
        <title>Macronuclear genome sequence of the ciliate Tetrahymena thermophila, a model eukaryote.</title>
        <authorList>
            <person name="Eisen J.A."/>
            <person name="Coyne R.S."/>
            <person name="Wu M."/>
            <person name="Wu D."/>
            <person name="Thiagarajan M."/>
            <person name="Wortman J.R."/>
            <person name="Badger J.H."/>
            <person name="Ren Q."/>
            <person name="Amedeo P."/>
            <person name="Jones K.M."/>
            <person name="Tallon L.J."/>
            <person name="Delcher A.L."/>
            <person name="Salzberg S.L."/>
            <person name="Silva J.C."/>
            <person name="Haas B.J."/>
            <person name="Majoros W.H."/>
            <person name="Farzad M."/>
            <person name="Carlton J.M."/>
            <person name="Smith R.K. Jr."/>
            <person name="Garg J."/>
            <person name="Pearlman R.E."/>
            <person name="Karrer K.M."/>
            <person name="Sun L."/>
            <person name="Manning G."/>
            <person name="Elde N.C."/>
            <person name="Turkewitz A.P."/>
            <person name="Asai D.J."/>
            <person name="Wilkes D.E."/>
            <person name="Wang Y."/>
            <person name="Cai H."/>
            <person name="Collins K."/>
            <person name="Stewart B.A."/>
            <person name="Lee S.R."/>
            <person name="Wilamowska K."/>
            <person name="Weinberg Z."/>
            <person name="Ruzzo W.L."/>
            <person name="Wloga D."/>
            <person name="Gaertig J."/>
            <person name="Frankel J."/>
            <person name="Tsao C.-C."/>
            <person name="Gorovsky M.A."/>
            <person name="Keeling P.J."/>
            <person name="Waller R.F."/>
            <person name="Patron N.J."/>
            <person name="Cherry J.M."/>
            <person name="Stover N.A."/>
            <person name="Krieger C.J."/>
            <person name="del Toro C."/>
            <person name="Ryder H.F."/>
            <person name="Williamson S.C."/>
            <person name="Barbeau R.A."/>
            <person name="Hamilton E.P."/>
            <person name="Orias E."/>
        </authorList>
    </citation>
    <scope>NUCLEOTIDE SEQUENCE [LARGE SCALE GENOMIC DNA]</scope>
    <source>
        <strain evidence="12">SB210</strain>
    </source>
</reference>
<evidence type="ECO:0000313" key="12">
    <source>
        <dbReference type="Proteomes" id="UP000009168"/>
    </source>
</evidence>
<dbReference type="eggNOG" id="KOG0509">
    <property type="taxonomic scope" value="Eukaryota"/>
</dbReference>
<dbReference type="OrthoDB" id="331948at2759"/>
<dbReference type="EC" id="2.3.1.225" evidence="8"/>
<dbReference type="InParanoid" id="Q23E77"/>
<evidence type="ECO:0000256" key="1">
    <source>
        <dbReference type="ARBA" id="ARBA00004141"/>
    </source>
</evidence>
<dbReference type="Gene3D" id="1.25.40.20">
    <property type="entry name" value="Ankyrin repeat-containing domain"/>
    <property type="match status" value="1"/>
</dbReference>
<sequence length="694" mass="79898">MRNESQYTESQRFSSFAAQSFVSELKKMLNEDVFNDEGKKAIIQRIEEKLLDNKYLDIIEILKQNKDINIFKIWDRKGLTLIHRMTLHMKINEVKFIVQYGCDYLKDSAQKNKIIKKWINFQNEDGFTALHYASFKGDVEITRYLISQGSNALLVNKNGLNVLHIAAQGDQPISICYFDSLGVDLNLTDHKGGTALHWACYLGSENAVNYLVSKMKDKLNNADGEGLTPLHLAVISGNARVVRKLLQRGANRNALDNNQKTPAQLADENEFHNIQQMLEKTGGFQEYCNIKQPFKPMDKNPRQLLVLFLLLFFSQGTIIAFIIPCLSYHYIELGIWAFFLFGTLFSLFFAWLKNPGEVNGIVQNKLEQSQNISENEQSHENQFDQAQQSTPRLNEHITRSNVNNSMNEAQDLNQNLIQDININNQISDLSSQKKTSCKQREVETLNFLISLYQNNDVSKICVECCIVKPKRSRHCEICKKCIRVYDHHCPWINNCVGANNYKYFIMFILFMWFNMLVGLLLILFHITSNYSDEHISQDSWIFNWYSDLSAQTQDTIQIVKYVVSGLVTLLIIFFFVLHSILCFVQLNNLFLNQTTFERYNTHQQHGNEVDNNGDGANVVSSKKSEQSSTTDANPSIIQSNSRTSNQQNRNKLVYGVKKVSFKNAYLMCIQNSKDPQYDYAPPIKNINNNQQQSP</sequence>
<dbReference type="InterPro" id="IPR001594">
    <property type="entry name" value="Palmitoyltrfase_DHHC"/>
</dbReference>
<dbReference type="PANTHER" id="PTHR24161:SF85">
    <property type="entry name" value="PALMITOYLTRANSFERASE HIP14"/>
    <property type="match status" value="1"/>
</dbReference>
<dbReference type="GO" id="GO:0019706">
    <property type="term" value="F:protein-cysteine S-palmitoyltransferase activity"/>
    <property type="evidence" value="ECO:0007669"/>
    <property type="project" value="UniProtKB-EC"/>
</dbReference>
<dbReference type="Pfam" id="PF12796">
    <property type="entry name" value="Ank_2"/>
    <property type="match status" value="2"/>
</dbReference>
<feature type="region of interest" description="Disordered" evidence="9">
    <location>
        <begin position="604"/>
        <end position="649"/>
    </location>
</feature>